<evidence type="ECO:0000313" key="4">
    <source>
        <dbReference type="EMBL" id="MFC6952874.1"/>
    </source>
</evidence>
<reference evidence="4 5" key="1">
    <citation type="journal article" date="2019" name="Int. J. Syst. Evol. Microbiol.">
        <title>The Global Catalogue of Microorganisms (GCM) 10K type strain sequencing project: providing services to taxonomists for standard genome sequencing and annotation.</title>
        <authorList>
            <consortium name="The Broad Institute Genomics Platform"/>
            <consortium name="The Broad Institute Genome Sequencing Center for Infectious Disease"/>
            <person name="Wu L."/>
            <person name="Ma J."/>
        </authorList>
    </citation>
    <scope>NUCLEOTIDE SEQUENCE [LARGE SCALE GENOMIC DNA]</scope>
    <source>
        <strain evidence="4 5">GX26</strain>
    </source>
</reference>
<feature type="transmembrane region" description="Helical" evidence="3">
    <location>
        <begin position="17"/>
        <end position="37"/>
    </location>
</feature>
<feature type="compositionally biased region" description="Basic and acidic residues" evidence="2">
    <location>
        <begin position="140"/>
        <end position="150"/>
    </location>
</feature>
<feature type="region of interest" description="Disordered" evidence="2">
    <location>
        <begin position="124"/>
        <end position="150"/>
    </location>
</feature>
<evidence type="ECO:0000313" key="5">
    <source>
        <dbReference type="Proteomes" id="UP001596395"/>
    </source>
</evidence>
<dbReference type="Gene3D" id="6.10.250.3150">
    <property type="match status" value="1"/>
</dbReference>
<feature type="transmembrane region" description="Helical" evidence="3">
    <location>
        <begin position="43"/>
        <end position="64"/>
    </location>
</feature>
<name>A0ABD5VBB4_9EURY</name>
<evidence type="ECO:0000256" key="1">
    <source>
        <dbReference type="SAM" id="Coils"/>
    </source>
</evidence>
<dbReference type="Proteomes" id="UP001596395">
    <property type="component" value="Unassembled WGS sequence"/>
</dbReference>
<keyword evidence="3" id="KW-0812">Transmembrane</keyword>
<protein>
    <submittedName>
        <fullName evidence="4">Coiled-coil domain-containing protein</fullName>
    </submittedName>
</protein>
<keyword evidence="3" id="KW-1133">Transmembrane helix</keyword>
<comment type="caution">
    <text evidence="4">The sequence shown here is derived from an EMBL/GenBank/DDBJ whole genome shotgun (WGS) entry which is preliminary data.</text>
</comment>
<dbReference type="EMBL" id="JBHSXN010000002">
    <property type="protein sequence ID" value="MFC6952874.1"/>
    <property type="molecule type" value="Genomic_DNA"/>
</dbReference>
<keyword evidence="5" id="KW-1185">Reference proteome</keyword>
<keyword evidence="1" id="KW-0175">Coiled coil</keyword>
<gene>
    <name evidence="4" type="ORF">ACFQGB_08360</name>
</gene>
<dbReference type="AlphaFoldDB" id="A0ABD5VBB4"/>
<keyword evidence="3" id="KW-0472">Membrane</keyword>
<evidence type="ECO:0000256" key="3">
    <source>
        <dbReference type="SAM" id="Phobius"/>
    </source>
</evidence>
<accession>A0ABD5VBB4</accession>
<proteinExistence type="predicted"/>
<evidence type="ECO:0000256" key="2">
    <source>
        <dbReference type="SAM" id="MobiDB-lite"/>
    </source>
</evidence>
<sequence>MADITGNIVTQTQRRSFLFQCASLILGSILILLGSFVLRDSPYLGASLWVCGLTIDMYTIYIVYREMVDVRTDIETARSEIQRTKTDIQNTKEEIVEIQMKVEDTAQRIEGIATDMYDRQGSTDMWDELKTTPANRKKNISRDKDDPYEY</sequence>
<feature type="coiled-coil region" evidence="1">
    <location>
        <begin position="74"/>
        <end position="108"/>
    </location>
</feature>
<dbReference type="RefSeq" id="WP_336349856.1">
    <property type="nucleotide sequence ID" value="NZ_JAZAQL010000002.1"/>
</dbReference>
<organism evidence="4 5">
    <name type="scientific">Halorubellus litoreus</name>
    <dbReference type="NCBI Taxonomy" id="755308"/>
    <lineage>
        <taxon>Archaea</taxon>
        <taxon>Methanobacteriati</taxon>
        <taxon>Methanobacteriota</taxon>
        <taxon>Stenosarchaea group</taxon>
        <taxon>Halobacteria</taxon>
        <taxon>Halobacteriales</taxon>
        <taxon>Halorubellaceae</taxon>
        <taxon>Halorubellus</taxon>
    </lineage>
</organism>